<evidence type="ECO:0008006" key="3">
    <source>
        <dbReference type="Google" id="ProtNLM"/>
    </source>
</evidence>
<dbReference type="Proteomes" id="UP000265520">
    <property type="component" value="Unassembled WGS sequence"/>
</dbReference>
<feature type="non-terminal residue" evidence="1">
    <location>
        <position position="124"/>
    </location>
</feature>
<accession>A0A392REU4</accession>
<name>A0A392REU4_9FABA</name>
<keyword evidence="2" id="KW-1185">Reference proteome</keyword>
<dbReference type="PANTHER" id="PTHR35317:SF35">
    <property type="entry name" value="DUF4219 DOMAIN-CONTAINING PROTEIN"/>
    <property type="match status" value="1"/>
</dbReference>
<dbReference type="Pfam" id="PF14223">
    <property type="entry name" value="Retrotran_gag_2"/>
    <property type="match status" value="1"/>
</dbReference>
<reference evidence="1 2" key="1">
    <citation type="journal article" date="2018" name="Front. Plant Sci.">
        <title>Red Clover (Trifolium pratense) and Zigzag Clover (T. medium) - A Picture of Genomic Similarities and Differences.</title>
        <authorList>
            <person name="Dluhosova J."/>
            <person name="Istvanek J."/>
            <person name="Nedelnik J."/>
            <person name="Repkova J."/>
        </authorList>
    </citation>
    <scope>NUCLEOTIDE SEQUENCE [LARGE SCALE GENOMIC DNA]</scope>
    <source>
        <strain evidence="2">cv. 10/8</strain>
        <tissue evidence="1">Leaf</tissue>
    </source>
</reference>
<proteinExistence type="predicted"/>
<comment type="caution">
    <text evidence="1">The sequence shown here is derived from an EMBL/GenBank/DDBJ whole genome shotgun (WGS) entry which is preliminary data.</text>
</comment>
<sequence>MANQSTTYSQFPANLPVFKDENYDRWCTQMKVIFRFQDALEIVTGGEADLAVNADEAQRTTHRKLKKKDAKGLFLIHQCVDPNIFEKIIEEEIAKGAWDTLKKIFGGDEKLKGIKLQALRRQYE</sequence>
<dbReference type="AlphaFoldDB" id="A0A392REU4"/>
<dbReference type="EMBL" id="LXQA010220093">
    <property type="protein sequence ID" value="MCI35091.1"/>
    <property type="molecule type" value="Genomic_DNA"/>
</dbReference>
<evidence type="ECO:0000313" key="2">
    <source>
        <dbReference type="Proteomes" id="UP000265520"/>
    </source>
</evidence>
<dbReference type="PANTHER" id="PTHR35317">
    <property type="entry name" value="OS04G0629600 PROTEIN"/>
    <property type="match status" value="1"/>
</dbReference>
<protein>
    <recommendedName>
        <fullName evidence="3">Retrovirus-related pol polyprotein from transposon TNT 1-94</fullName>
    </recommendedName>
</protein>
<organism evidence="1 2">
    <name type="scientific">Trifolium medium</name>
    <dbReference type="NCBI Taxonomy" id="97028"/>
    <lineage>
        <taxon>Eukaryota</taxon>
        <taxon>Viridiplantae</taxon>
        <taxon>Streptophyta</taxon>
        <taxon>Embryophyta</taxon>
        <taxon>Tracheophyta</taxon>
        <taxon>Spermatophyta</taxon>
        <taxon>Magnoliopsida</taxon>
        <taxon>eudicotyledons</taxon>
        <taxon>Gunneridae</taxon>
        <taxon>Pentapetalae</taxon>
        <taxon>rosids</taxon>
        <taxon>fabids</taxon>
        <taxon>Fabales</taxon>
        <taxon>Fabaceae</taxon>
        <taxon>Papilionoideae</taxon>
        <taxon>50 kb inversion clade</taxon>
        <taxon>NPAAA clade</taxon>
        <taxon>Hologalegina</taxon>
        <taxon>IRL clade</taxon>
        <taxon>Trifolieae</taxon>
        <taxon>Trifolium</taxon>
    </lineage>
</organism>
<evidence type="ECO:0000313" key="1">
    <source>
        <dbReference type="EMBL" id="MCI35091.1"/>
    </source>
</evidence>